<dbReference type="EMBL" id="MAXA01000058">
    <property type="protein sequence ID" value="OHV40992.1"/>
    <property type="molecule type" value="Genomic_DNA"/>
</dbReference>
<keyword evidence="2" id="KW-1185">Reference proteome</keyword>
<dbReference type="Pfam" id="PF10706">
    <property type="entry name" value="Aminoglyc_resit"/>
    <property type="match status" value="1"/>
</dbReference>
<evidence type="ECO:0000313" key="1">
    <source>
        <dbReference type="EMBL" id="OHV40992.1"/>
    </source>
</evidence>
<evidence type="ECO:0008006" key="3">
    <source>
        <dbReference type="Google" id="ProtNLM"/>
    </source>
</evidence>
<protein>
    <recommendedName>
        <fullName evidence="3">Glyoxalase-like domain-containing protein</fullName>
    </recommendedName>
</protein>
<dbReference type="InterPro" id="IPR019646">
    <property type="entry name" value="Aminoglyc_AdlTrfase"/>
</dbReference>
<dbReference type="SUPFAM" id="SSF54593">
    <property type="entry name" value="Glyoxalase/Bleomycin resistance protein/Dihydroxybiphenyl dioxygenase"/>
    <property type="match status" value="1"/>
</dbReference>
<dbReference type="OrthoDB" id="5186830at2"/>
<dbReference type="AlphaFoldDB" id="A0A1S1R6S9"/>
<dbReference type="SUPFAM" id="SSF81301">
    <property type="entry name" value="Nucleotidyltransferase"/>
    <property type="match status" value="1"/>
</dbReference>
<reference evidence="2" key="1">
    <citation type="submission" date="2016-07" db="EMBL/GenBank/DDBJ databases">
        <title>Frankia sp. NRRL B-16219 Genome sequencing.</title>
        <authorList>
            <person name="Ghodhbane-Gtari F."/>
            <person name="Swanson E."/>
            <person name="Gueddou A."/>
            <person name="Louati M."/>
            <person name="Nouioui I."/>
            <person name="Hezbri K."/>
            <person name="Abebe-Akele F."/>
            <person name="Simpson S."/>
            <person name="Morris K."/>
            <person name="Thomas K."/>
            <person name="Gtari M."/>
            <person name="Tisa L.S."/>
        </authorList>
    </citation>
    <scope>NUCLEOTIDE SEQUENCE [LARGE SCALE GENOMIC DNA]</scope>
    <source>
        <strain evidence="2">NRRL B-16219</strain>
    </source>
</reference>
<accession>A0A1S1R6S9</accession>
<dbReference type="Gene3D" id="3.30.460.40">
    <property type="match status" value="1"/>
</dbReference>
<gene>
    <name evidence="1" type="ORF">BBK14_12245</name>
</gene>
<evidence type="ECO:0000313" key="2">
    <source>
        <dbReference type="Proteomes" id="UP000179769"/>
    </source>
</evidence>
<proteinExistence type="predicted"/>
<name>A0A1S1R6S9_9ACTN</name>
<dbReference type="Gene3D" id="3.10.180.10">
    <property type="entry name" value="2,3-Dihydroxybiphenyl 1,2-Dioxygenase, domain 1"/>
    <property type="match status" value="1"/>
</dbReference>
<organism evidence="1 2">
    <name type="scientific">Parafrankia soli</name>
    <dbReference type="NCBI Taxonomy" id="2599596"/>
    <lineage>
        <taxon>Bacteria</taxon>
        <taxon>Bacillati</taxon>
        <taxon>Actinomycetota</taxon>
        <taxon>Actinomycetes</taxon>
        <taxon>Frankiales</taxon>
        <taxon>Frankiaceae</taxon>
        <taxon>Parafrankia</taxon>
    </lineage>
</organism>
<dbReference type="InterPro" id="IPR043519">
    <property type="entry name" value="NT_sf"/>
</dbReference>
<sequence>MTRADSPLDHWEPASLTETASIFAAFPAPWWIAGGYAIELAVGHQFRGHSDIDVAVLRRDQLAVQRVLAGWEWWAADPPGALRRWEPGETLPFGIHDIWCRRTPDGPWRIQVMLEEAAGTDWVSRRDPRIRRPVSSLGHAGPTGIPYIAPEVQLLYKSQASRPKDETDFAAVLPLLATDRRRWLSDALAATHPWQRRLSPDAKIDLIVLYCSDLSACHEFYQDLGLEFRRERHGTGPDHYAATFADGAVLELYPAGARGPTGRVRIGLTVRRADLGDTQLTPGRHVLQDPEGHAVDVQVVG</sequence>
<dbReference type="InterPro" id="IPR029068">
    <property type="entry name" value="Glyas_Bleomycin-R_OHBP_Dase"/>
</dbReference>
<dbReference type="Proteomes" id="UP000179769">
    <property type="component" value="Unassembled WGS sequence"/>
</dbReference>
<dbReference type="RefSeq" id="WP_071060438.1">
    <property type="nucleotide sequence ID" value="NZ_MAXA01000058.1"/>
</dbReference>
<comment type="caution">
    <text evidence="1">The sequence shown here is derived from an EMBL/GenBank/DDBJ whole genome shotgun (WGS) entry which is preliminary data.</text>
</comment>